<keyword evidence="3" id="KW-1185">Reference proteome</keyword>
<protein>
    <submittedName>
        <fullName evidence="2">Dynein beta chain</fullName>
    </submittedName>
</protein>
<gene>
    <name evidence="2" type="ORF">P5673_003160</name>
</gene>
<dbReference type="Pfam" id="PF08385">
    <property type="entry name" value="DHC_N1"/>
    <property type="match status" value="1"/>
</dbReference>
<organism evidence="2 3">
    <name type="scientific">Acropora cervicornis</name>
    <name type="common">Staghorn coral</name>
    <dbReference type="NCBI Taxonomy" id="6130"/>
    <lineage>
        <taxon>Eukaryota</taxon>
        <taxon>Metazoa</taxon>
        <taxon>Cnidaria</taxon>
        <taxon>Anthozoa</taxon>
        <taxon>Hexacorallia</taxon>
        <taxon>Scleractinia</taxon>
        <taxon>Astrocoeniina</taxon>
        <taxon>Acroporidae</taxon>
        <taxon>Acropora</taxon>
    </lineage>
</organism>
<dbReference type="PANTHER" id="PTHR46532:SF11">
    <property type="entry name" value="DYNEIN AXONEMAL HEAVY CHAIN 12"/>
    <property type="match status" value="1"/>
</dbReference>
<reference evidence="2" key="2">
    <citation type="journal article" date="2023" name="Science">
        <title>Genomic signatures of disease resistance in endangered staghorn corals.</title>
        <authorList>
            <person name="Vollmer S.V."/>
            <person name="Selwyn J.D."/>
            <person name="Despard B.A."/>
            <person name="Roesel C.L."/>
        </authorList>
    </citation>
    <scope>NUCLEOTIDE SEQUENCE</scope>
    <source>
        <strain evidence="2">K2</strain>
    </source>
</reference>
<evidence type="ECO:0000313" key="2">
    <source>
        <dbReference type="EMBL" id="KAK2571763.1"/>
    </source>
</evidence>
<accession>A0AAD9R2R2</accession>
<dbReference type="AlphaFoldDB" id="A0AAD9R2R2"/>
<evidence type="ECO:0000313" key="3">
    <source>
        <dbReference type="Proteomes" id="UP001249851"/>
    </source>
</evidence>
<name>A0AAD9R2R2_ACRCE</name>
<dbReference type="GO" id="GO:0051959">
    <property type="term" value="F:dynein light intermediate chain binding"/>
    <property type="evidence" value="ECO:0007669"/>
    <property type="project" value="InterPro"/>
</dbReference>
<dbReference type="EMBL" id="JARQWQ010000005">
    <property type="protein sequence ID" value="KAK2571763.1"/>
    <property type="molecule type" value="Genomic_DNA"/>
</dbReference>
<dbReference type="InterPro" id="IPR026983">
    <property type="entry name" value="DHC"/>
</dbReference>
<dbReference type="PANTHER" id="PTHR46532">
    <property type="entry name" value="MALE FERTILITY FACTOR KL5"/>
    <property type="match status" value="1"/>
</dbReference>
<sequence length="739" mass="85406">MEFNDVRFEFISEYTLKSMKLKADKWAKLQGNDEYRQTILEFLEKPENNILIIYQNTAGQLQPSFDFPASIKAKAVYFSKKEKGMNVGKDNFKTALIYGDLSYSPLEQLSALVDEILVPLLSNSHNHEQWPAVVSQDVLRHVHKLKSDVFVIAGQVKGKTLLPLPVGSEQVSNAVEAEEKDSAQPLLEGHNPGPNVELDFWKSRAMNLECIFEQLHDVKVRRMAELLEKTHSSYFPAFKNIFKGVVAALEEARDINIHLKPLRRLLDDMEQFDFSELDKIIPAILHTVGLIWANSKYYCRAPRVIVLLQELCNMLIDMARLYLDPAEIFKSEAEEAHEKTRKAIEVCTCFKEQFEEIRNNIQKFFKEGQEVKQWEFANELVFTRIDQFVRRLRIVEDLFSTAMEFAKLEKVELGGIKGKMLSHQVVEIFAEFSEIFSVFGNRTYDGLDPTNREFVDDYNEFRERIADLDRRLASIVCQGFDDCPSTEAALKLLDCFGSLLDRPLIHADFEYKYPVLLKMYEEELDQAKVIFDVQMNLANEEGTPPINKNMPHVAGAMKWSHELRDRISKPMHALKLSVNHGTLETAEAMIIFNKFDEMSKLLTTYEEKVYADWTTDVGSISQRNLDKPLITRDDNTKLIKVNFDPQLIAVLREVKYLENAQNETLESIPESATGIYSRNETFHKFLSNLDLTVAWYNKIRETLLDVEFPLVLGNTLTRQERWCTISKSECKLPRITWKV</sequence>
<comment type="caution">
    <text evidence="2">The sequence shown here is derived from an EMBL/GenBank/DDBJ whole genome shotgun (WGS) entry which is preliminary data.</text>
</comment>
<proteinExistence type="predicted"/>
<dbReference type="GO" id="GO:0007018">
    <property type="term" value="P:microtubule-based movement"/>
    <property type="evidence" value="ECO:0007669"/>
    <property type="project" value="InterPro"/>
</dbReference>
<reference evidence="2" key="1">
    <citation type="journal article" date="2023" name="G3 (Bethesda)">
        <title>Whole genome assembly and annotation of the endangered Caribbean coral Acropora cervicornis.</title>
        <authorList>
            <person name="Selwyn J.D."/>
            <person name="Vollmer S.V."/>
        </authorList>
    </citation>
    <scope>NUCLEOTIDE SEQUENCE</scope>
    <source>
        <strain evidence="2">K2</strain>
    </source>
</reference>
<feature type="domain" description="Dynein heavy chain tail" evidence="1">
    <location>
        <begin position="169"/>
        <end position="713"/>
    </location>
</feature>
<evidence type="ECO:0000259" key="1">
    <source>
        <dbReference type="Pfam" id="PF08385"/>
    </source>
</evidence>
<dbReference type="GO" id="GO:0005858">
    <property type="term" value="C:axonemal dynein complex"/>
    <property type="evidence" value="ECO:0007669"/>
    <property type="project" value="TreeGrafter"/>
</dbReference>
<dbReference type="Proteomes" id="UP001249851">
    <property type="component" value="Unassembled WGS sequence"/>
</dbReference>
<dbReference type="InterPro" id="IPR013594">
    <property type="entry name" value="Dynein_heavy_tail"/>
</dbReference>
<dbReference type="GO" id="GO:0045505">
    <property type="term" value="F:dynein intermediate chain binding"/>
    <property type="evidence" value="ECO:0007669"/>
    <property type="project" value="InterPro"/>
</dbReference>